<dbReference type="Proteomes" id="UP000187209">
    <property type="component" value="Unassembled WGS sequence"/>
</dbReference>
<dbReference type="AlphaFoldDB" id="A0A1R2C1B6"/>
<comment type="caution">
    <text evidence="3">The sequence shown here is derived from an EMBL/GenBank/DDBJ whole genome shotgun (WGS) entry which is preliminary data.</text>
</comment>
<dbReference type="Gene3D" id="2.120.10.30">
    <property type="entry name" value="TolB, C-terminal domain"/>
    <property type="match status" value="1"/>
</dbReference>
<gene>
    <name evidence="3" type="ORF">SteCoe_16429</name>
</gene>
<feature type="domain" description="SMP-30/Gluconolactonase/LRE-like region" evidence="2">
    <location>
        <begin position="53"/>
        <end position="272"/>
    </location>
</feature>
<name>A0A1R2C1B6_9CILI</name>
<protein>
    <recommendedName>
        <fullName evidence="2">SMP-30/Gluconolactonase/LRE-like region domain-containing protein</fullName>
    </recommendedName>
</protein>
<keyword evidence="4" id="KW-1185">Reference proteome</keyword>
<dbReference type="InterPro" id="IPR013658">
    <property type="entry name" value="SGL"/>
</dbReference>
<dbReference type="InterPro" id="IPR011042">
    <property type="entry name" value="6-blade_b-propeller_TolB-like"/>
</dbReference>
<dbReference type="OrthoDB" id="423498at2759"/>
<dbReference type="SUPFAM" id="SSF63829">
    <property type="entry name" value="Calcium-dependent phosphotriesterase"/>
    <property type="match status" value="1"/>
</dbReference>
<dbReference type="EMBL" id="MPUH01000327">
    <property type="protein sequence ID" value="OMJ82780.1"/>
    <property type="molecule type" value="Genomic_DNA"/>
</dbReference>
<dbReference type="InterPro" id="IPR051262">
    <property type="entry name" value="SMP-30/CGR1_Lactonase"/>
</dbReference>
<reference evidence="3 4" key="1">
    <citation type="submission" date="2016-11" db="EMBL/GenBank/DDBJ databases">
        <title>The macronuclear genome of Stentor coeruleus: a giant cell with tiny introns.</title>
        <authorList>
            <person name="Slabodnick M."/>
            <person name="Ruby J.G."/>
            <person name="Reiff S.B."/>
            <person name="Swart E.C."/>
            <person name="Gosai S."/>
            <person name="Prabakaran S."/>
            <person name="Witkowska E."/>
            <person name="Larue G.E."/>
            <person name="Fisher S."/>
            <person name="Freeman R.M."/>
            <person name="Gunawardena J."/>
            <person name="Chu W."/>
            <person name="Stover N.A."/>
            <person name="Gregory B.D."/>
            <person name="Nowacki M."/>
            <person name="Derisi J."/>
            <person name="Roy S.W."/>
            <person name="Marshall W.F."/>
            <person name="Sood P."/>
        </authorList>
    </citation>
    <scope>NUCLEOTIDE SEQUENCE [LARGE SCALE GENOMIC DNA]</scope>
    <source>
        <strain evidence="3">WM001</strain>
    </source>
</reference>
<dbReference type="Pfam" id="PF08450">
    <property type="entry name" value="SGL"/>
    <property type="match status" value="1"/>
</dbReference>
<evidence type="ECO:0000313" key="3">
    <source>
        <dbReference type="EMBL" id="OMJ82780.1"/>
    </source>
</evidence>
<proteinExistence type="predicted"/>
<evidence type="ECO:0000256" key="1">
    <source>
        <dbReference type="ARBA" id="ARBA00022801"/>
    </source>
</evidence>
<dbReference type="PANTHER" id="PTHR47572">
    <property type="entry name" value="LIPOPROTEIN-RELATED"/>
    <property type="match status" value="1"/>
</dbReference>
<organism evidence="3 4">
    <name type="scientific">Stentor coeruleus</name>
    <dbReference type="NCBI Taxonomy" id="5963"/>
    <lineage>
        <taxon>Eukaryota</taxon>
        <taxon>Sar</taxon>
        <taxon>Alveolata</taxon>
        <taxon>Ciliophora</taxon>
        <taxon>Postciliodesmatophora</taxon>
        <taxon>Heterotrichea</taxon>
        <taxon>Heterotrichida</taxon>
        <taxon>Stentoridae</taxon>
        <taxon>Stentor</taxon>
    </lineage>
</organism>
<accession>A0A1R2C1B6</accession>
<dbReference type="GO" id="GO:0016787">
    <property type="term" value="F:hydrolase activity"/>
    <property type="evidence" value="ECO:0007669"/>
    <property type="project" value="UniProtKB-KW"/>
</dbReference>
<sequence length="287" mass="31561">MEELQVGPFETVTESNLVGIWSVAEDKDGKLFAACQTGHIYSIVDRQCEELYYTGGQPTSLIFESNNTAYIADMAHQRILCHTETEGRVEVTEIVKDYEGKPLLGPNCLALNEHNNYLYFTDSGPLGETSISNPVGNIFAADLELLVLKPIALKCLAYPSGIGISHDGKYIYVAETSLNRVLRIAQNPPGVHHLSVFYQFSSRLGPSAIAISENGFIYVANYDFSDYSKNGLISILAPDGTFVNSFTVPSAPEITSLHFSKIKTNILYITEATNSTCYRVSIPSDHI</sequence>
<evidence type="ECO:0000313" key="4">
    <source>
        <dbReference type="Proteomes" id="UP000187209"/>
    </source>
</evidence>
<dbReference type="PANTHER" id="PTHR47572:SF4">
    <property type="entry name" value="LACTONASE DRP35"/>
    <property type="match status" value="1"/>
</dbReference>
<evidence type="ECO:0000259" key="2">
    <source>
        <dbReference type="Pfam" id="PF08450"/>
    </source>
</evidence>
<keyword evidence="1" id="KW-0378">Hydrolase</keyword>